<dbReference type="GO" id="GO:0006400">
    <property type="term" value="P:tRNA modification"/>
    <property type="evidence" value="ECO:0007669"/>
    <property type="project" value="TreeGrafter"/>
</dbReference>
<protein>
    <submittedName>
        <fullName evidence="5">tRNA delta(2)-isopentenylpyrophosphate transferase</fullName>
    </submittedName>
</protein>
<dbReference type="RefSeq" id="WP_038681673.1">
    <property type="nucleotide sequence ID" value="NZ_CP007514.1"/>
</dbReference>
<dbReference type="EMBL" id="CP007514">
    <property type="protein sequence ID" value="AHY46717.1"/>
    <property type="molecule type" value="Genomic_DNA"/>
</dbReference>
<dbReference type="AlphaFoldDB" id="A0A023X2M3"/>
<dbReference type="Pfam" id="PF01715">
    <property type="entry name" value="IPPT"/>
    <property type="match status" value="2"/>
</dbReference>
<dbReference type="STRING" id="42256.RradSPS_1434"/>
<comment type="similarity">
    <text evidence="1">Belongs to the IPP transferase family.</text>
</comment>
<evidence type="ECO:0000313" key="6">
    <source>
        <dbReference type="EMBL" id="MDX5894124.1"/>
    </source>
</evidence>
<dbReference type="HOGENOM" id="CLU_032616_0_1_11"/>
<evidence type="ECO:0000256" key="3">
    <source>
        <dbReference type="ARBA" id="ARBA00022741"/>
    </source>
</evidence>
<dbReference type="GO" id="GO:0005524">
    <property type="term" value="F:ATP binding"/>
    <property type="evidence" value="ECO:0007669"/>
    <property type="project" value="UniProtKB-KW"/>
</dbReference>
<keyword evidence="7" id="KW-1185">Reference proteome</keyword>
<dbReference type="PANTHER" id="PTHR11088:SF60">
    <property type="entry name" value="TRNA DIMETHYLALLYLTRANSFERASE"/>
    <property type="match status" value="1"/>
</dbReference>
<dbReference type="InterPro" id="IPR027417">
    <property type="entry name" value="P-loop_NTPase"/>
</dbReference>
<evidence type="ECO:0000256" key="1">
    <source>
        <dbReference type="ARBA" id="ARBA00005842"/>
    </source>
</evidence>
<dbReference type="KEGG" id="rrd:RradSPS_1434"/>
<evidence type="ECO:0000313" key="7">
    <source>
        <dbReference type="Proteomes" id="UP000025229"/>
    </source>
</evidence>
<keyword evidence="3" id="KW-0547">Nucleotide-binding</keyword>
<dbReference type="InterPro" id="IPR039657">
    <property type="entry name" value="Dimethylallyltransferase"/>
</dbReference>
<name>A0A023X2M3_RUBRA</name>
<evidence type="ECO:0000256" key="4">
    <source>
        <dbReference type="ARBA" id="ARBA00022840"/>
    </source>
</evidence>
<proteinExistence type="inferred from homology"/>
<dbReference type="Proteomes" id="UP001281130">
    <property type="component" value="Unassembled WGS sequence"/>
</dbReference>
<organism evidence="5 7">
    <name type="scientific">Rubrobacter radiotolerans</name>
    <name type="common">Arthrobacter radiotolerans</name>
    <dbReference type="NCBI Taxonomy" id="42256"/>
    <lineage>
        <taxon>Bacteria</taxon>
        <taxon>Bacillati</taxon>
        <taxon>Actinomycetota</taxon>
        <taxon>Rubrobacteria</taxon>
        <taxon>Rubrobacterales</taxon>
        <taxon>Rubrobacteraceae</taxon>
        <taxon>Rubrobacter</taxon>
    </lineage>
</organism>
<reference evidence="6" key="2">
    <citation type="submission" date="2023-11" db="EMBL/GenBank/DDBJ databases">
        <title>MicrobeMod: A computational toolkit for identifying prokaryotic methylation and restriction-modification with nanopore sequencing.</title>
        <authorList>
            <person name="Crits-Christoph A."/>
            <person name="Kang S.C."/>
            <person name="Lee H."/>
            <person name="Ostrov N."/>
        </authorList>
    </citation>
    <scope>NUCLEOTIDE SEQUENCE</scope>
    <source>
        <strain evidence="6">ATCC 51242</strain>
    </source>
</reference>
<dbReference type="Gene3D" id="3.40.50.300">
    <property type="entry name" value="P-loop containing nucleotide triphosphate hydrolases"/>
    <property type="match status" value="1"/>
</dbReference>
<dbReference type="PANTHER" id="PTHR11088">
    <property type="entry name" value="TRNA DIMETHYLALLYLTRANSFERASE"/>
    <property type="match status" value="1"/>
</dbReference>
<dbReference type="EMBL" id="JAWXXX010000001">
    <property type="protein sequence ID" value="MDX5894124.1"/>
    <property type="molecule type" value="Genomic_DNA"/>
</dbReference>
<dbReference type="PATRIC" id="fig|42256.3.peg.1452"/>
<dbReference type="SUPFAM" id="SSF52540">
    <property type="entry name" value="P-loop containing nucleoside triphosphate hydrolases"/>
    <property type="match status" value="1"/>
</dbReference>
<accession>A0A023X2M3</accession>
<dbReference type="OrthoDB" id="9776390at2"/>
<keyword evidence="2 5" id="KW-0808">Transferase</keyword>
<evidence type="ECO:0000313" key="5">
    <source>
        <dbReference type="EMBL" id="AHY46717.1"/>
    </source>
</evidence>
<dbReference type="eggNOG" id="COG0324">
    <property type="taxonomic scope" value="Bacteria"/>
</dbReference>
<reference evidence="5 7" key="1">
    <citation type="submission" date="2014-03" db="EMBL/GenBank/DDBJ databases">
        <title>Complete genome sequence of the Radio-Resistant Rubrobacter radiotolerans RSPS-4.</title>
        <authorList>
            <person name="Egas C.C."/>
            <person name="Barroso C.C."/>
            <person name="Froufe H.J.C."/>
            <person name="Pacheco J.J."/>
            <person name="Albuquerque L.L."/>
            <person name="da Costa M.M.S."/>
        </authorList>
    </citation>
    <scope>NUCLEOTIDE SEQUENCE [LARGE SCALE GENOMIC DNA]</scope>
    <source>
        <strain evidence="5 7">RSPS-4</strain>
    </source>
</reference>
<dbReference type="Proteomes" id="UP000025229">
    <property type="component" value="Chromosome"/>
</dbReference>
<sequence>MQRCLVICGPTASGKSDLTDAVVDLVRERDLESRTVLVDSMQVYREIPLLTNQDRRYQARLSGMVSVTEEWSVAQHKDAAYGELDLARERGEAVILEAGTGMYLNAILLDVPMFARVSPETRRLAERNVRRLSGEPNVRRAVRREELRLAGEPGTGEGGSIWSGEPPFEVAYVYLRPDRERADAAIAARSAKLCREGLSEVRSLLSEPYAGRTVATVAGAIGVRELTAVVSGELSLDEAEVRVATRTRQLARRQVRWFDKLTRVLEEKPGVEHLHVLDTAPGQGMRDTLLQLHDTIEWWIE</sequence>
<evidence type="ECO:0000256" key="2">
    <source>
        <dbReference type="ARBA" id="ARBA00022679"/>
    </source>
</evidence>
<dbReference type="GO" id="GO:0052381">
    <property type="term" value="F:tRNA dimethylallyltransferase activity"/>
    <property type="evidence" value="ECO:0007669"/>
    <property type="project" value="TreeGrafter"/>
</dbReference>
<keyword evidence="4" id="KW-0067">ATP-binding</keyword>
<gene>
    <name evidence="5" type="ORF">RradSPS_1434</name>
    <name evidence="6" type="ORF">SIL72_08785</name>
</gene>